<evidence type="ECO:0000313" key="1">
    <source>
        <dbReference type="EMBL" id="GFS34416.1"/>
    </source>
</evidence>
<reference evidence="1" key="1">
    <citation type="submission" date="2020-08" db="EMBL/GenBank/DDBJ databases">
        <title>Multicomponent nature underlies the extraordinary mechanical properties of spider dragline silk.</title>
        <authorList>
            <person name="Kono N."/>
            <person name="Nakamura H."/>
            <person name="Mori M."/>
            <person name="Yoshida Y."/>
            <person name="Ohtoshi R."/>
            <person name="Malay A.D."/>
            <person name="Moran D.A.P."/>
            <person name="Tomita M."/>
            <person name="Numata K."/>
            <person name="Arakawa K."/>
        </authorList>
    </citation>
    <scope>NUCLEOTIDE SEQUENCE</scope>
</reference>
<keyword evidence="2" id="KW-1185">Reference proteome</keyword>
<evidence type="ECO:0000313" key="2">
    <source>
        <dbReference type="Proteomes" id="UP000886998"/>
    </source>
</evidence>
<dbReference type="EMBL" id="BMAV01024591">
    <property type="protein sequence ID" value="GFS34416.1"/>
    <property type="molecule type" value="Genomic_DNA"/>
</dbReference>
<accession>A0A8X6M8H0</accession>
<proteinExistence type="predicted"/>
<organism evidence="1 2">
    <name type="scientific">Trichonephila inaurata madagascariensis</name>
    <dbReference type="NCBI Taxonomy" id="2747483"/>
    <lineage>
        <taxon>Eukaryota</taxon>
        <taxon>Metazoa</taxon>
        <taxon>Ecdysozoa</taxon>
        <taxon>Arthropoda</taxon>
        <taxon>Chelicerata</taxon>
        <taxon>Arachnida</taxon>
        <taxon>Araneae</taxon>
        <taxon>Araneomorphae</taxon>
        <taxon>Entelegynae</taxon>
        <taxon>Araneoidea</taxon>
        <taxon>Nephilidae</taxon>
        <taxon>Trichonephila</taxon>
        <taxon>Trichonephila inaurata</taxon>
    </lineage>
</organism>
<protein>
    <submittedName>
        <fullName evidence="1">Uncharacterized protein</fullName>
    </submittedName>
</protein>
<comment type="caution">
    <text evidence="1">The sequence shown here is derived from an EMBL/GenBank/DDBJ whole genome shotgun (WGS) entry which is preliminary data.</text>
</comment>
<dbReference type="Proteomes" id="UP000886998">
    <property type="component" value="Unassembled WGS sequence"/>
</dbReference>
<dbReference type="AlphaFoldDB" id="A0A8X6M8H0"/>
<gene>
    <name evidence="1" type="ORF">TNIN_101421</name>
</gene>
<sequence length="81" mass="9333">MHSCFENLNQDEGYFKNANPCILKFTKSATDHIIQKHFLPVSYKDHCSLWITLIIAHSKVQRLPRTEVTQGKMLFGLMNPG</sequence>
<name>A0A8X6M8H0_9ARAC</name>